<comment type="caution">
    <text evidence="1">The sequence shown here is derived from an EMBL/GenBank/DDBJ whole genome shotgun (WGS) entry which is preliminary data.</text>
</comment>
<reference evidence="1 2" key="1">
    <citation type="submission" date="2019-03" db="EMBL/GenBank/DDBJ databases">
        <title>Draft genome of Massilia hortus sp. nov., a novel bacterial species of the Oxalobacteraceae family.</title>
        <authorList>
            <person name="Peta V."/>
            <person name="Raths R."/>
            <person name="Bucking H."/>
        </authorList>
    </citation>
    <scope>NUCLEOTIDE SEQUENCE [LARGE SCALE GENOMIC DNA]</scope>
    <source>
        <strain evidence="1 2">ONC3</strain>
    </source>
</reference>
<proteinExistence type="predicted"/>
<accession>A0A4Y9SM74</accession>
<evidence type="ECO:0000313" key="2">
    <source>
        <dbReference type="Proteomes" id="UP000297258"/>
    </source>
</evidence>
<dbReference type="Proteomes" id="UP000297258">
    <property type="component" value="Unassembled WGS sequence"/>
</dbReference>
<protein>
    <submittedName>
        <fullName evidence="1">Uncharacterized protein</fullName>
    </submittedName>
</protein>
<gene>
    <name evidence="1" type="ORF">E4O92_23170</name>
</gene>
<name>A0A4Y9SM74_9BURK</name>
<sequence length="70" mass="7681">MSNADWPSRGKSVSQLIKELQSFENQDMEARISIDGGASSVPISLVGKFNNRFALLLNCEDTPSVISHEN</sequence>
<dbReference type="EMBL" id="SPUM01000146">
    <property type="protein sequence ID" value="TFW27765.1"/>
    <property type="molecule type" value="Genomic_DNA"/>
</dbReference>
<dbReference type="AlphaFoldDB" id="A0A4Y9SM74"/>
<dbReference type="RefSeq" id="WP_135192003.1">
    <property type="nucleotide sequence ID" value="NZ_SPUM01000146.1"/>
</dbReference>
<keyword evidence="2" id="KW-1185">Reference proteome</keyword>
<organism evidence="1 2">
    <name type="scientific">Massilia horti</name>
    <dbReference type="NCBI Taxonomy" id="2562153"/>
    <lineage>
        <taxon>Bacteria</taxon>
        <taxon>Pseudomonadati</taxon>
        <taxon>Pseudomonadota</taxon>
        <taxon>Betaproteobacteria</taxon>
        <taxon>Burkholderiales</taxon>
        <taxon>Oxalobacteraceae</taxon>
        <taxon>Telluria group</taxon>
        <taxon>Massilia</taxon>
    </lineage>
</organism>
<evidence type="ECO:0000313" key="1">
    <source>
        <dbReference type="EMBL" id="TFW27765.1"/>
    </source>
</evidence>
<dbReference type="OrthoDB" id="8780048at2"/>